<dbReference type="EMBL" id="LR796476">
    <property type="protein sequence ID" value="CAB4147640.1"/>
    <property type="molecule type" value="Genomic_DNA"/>
</dbReference>
<accession>A0A6J5MRQ2</accession>
<name>A0A6J5MRQ2_9CAUD</name>
<dbReference type="InterPro" id="IPR029044">
    <property type="entry name" value="Nucleotide-diphossugar_trans"/>
</dbReference>
<proteinExistence type="predicted"/>
<reference evidence="1" key="1">
    <citation type="submission" date="2020-04" db="EMBL/GenBank/DDBJ databases">
        <authorList>
            <person name="Chiriac C."/>
            <person name="Salcher M."/>
            <person name="Ghai R."/>
            <person name="Kavagutti S V."/>
        </authorList>
    </citation>
    <scope>NUCLEOTIDE SEQUENCE</scope>
</reference>
<dbReference type="SUPFAM" id="SSF53448">
    <property type="entry name" value="Nucleotide-diphospho-sugar transferases"/>
    <property type="match status" value="1"/>
</dbReference>
<dbReference type="Gene3D" id="3.90.550.40">
    <property type="match status" value="1"/>
</dbReference>
<gene>
    <name evidence="1" type="ORF">UFOVP513_43</name>
</gene>
<organism evidence="1">
    <name type="scientific">uncultured Caudovirales phage</name>
    <dbReference type="NCBI Taxonomy" id="2100421"/>
    <lineage>
        <taxon>Viruses</taxon>
        <taxon>Duplodnaviria</taxon>
        <taxon>Heunggongvirae</taxon>
        <taxon>Uroviricota</taxon>
        <taxon>Caudoviricetes</taxon>
        <taxon>Peduoviridae</taxon>
        <taxon>Maltschvirus</taxon>
        <taxon>Maltschvirus maltsch</taxon>
    </lineage>
</organism>
<sequence length="265" mass="29714">MAITKKVAAKKPKKVLAQPKKPKLFFATPMYGGLCYGYYAQALINLTKITHGNMDVVYSFMFNESLITRARNALAHAFMKSDCTHLMFVDADIRFEATDIPPMISANKDIICGIYPKKEINWSSVKYAVDSGVALENMKHHTGSFVVNLVGYTGSVTVPMNQPVEIWNGGTGFMLIKREVFEKLSKRVPSYSNDVMDLGGTIKAQDKIMEYFATSIEEGTNRLLSEDYHFCNIWRKAGGKVWAAPWVRLGHIGTYAFEGQLLQSK</sequence>
<evidence type="ECO:0000313" key="1">
    <source>
        <dbReference type="EMBL" id="CAB4147640.1"/>
    </source>
</evidence>
<protein>
    <submittedName>
        <fullName evidence="1">Uncharacterized protein</fullName>
    </submittedName>
</protein>